<gene>
    <name evidence="2" type="ORF">J4557_11980</name>
</gene>
<accession>A0ABS3QW88</accession>
<dbReference type="RefSeq" id="WP_208266574.1">
    <property type="nucleotide sequence ID" value="NZ_BAAAGM010000060.1"/>
</dbReference>
<feature type="compositionally biased region" description="Low complexity" evidence="1">
    <location>
        <begin position="179"/>
        <end position="195"/>
    </location>
</feature>
<keyword evidence="3" id="KW-1185">Reference proteome</keyword>
<evidence type="ECO:0000313" key="2">
    <source>
        <dbReference type="EMBL" id="MBO2438237.1"/>
    </source>
</evidence>
<feature type="compositionally biased region" description="Low complexity" evidence="1">
    <location>
        <begin position="1"/>
        <end position="13"/>
    </location>
</feature>
<feature type="region of interest" description="Disordered" evidence="1">
    <location>
        <begin position="1"/>
        <end position="29"/>
    </location>
</feature>
<evidence type="ECO:0000256" key="1">
    <source>
        <dbReference type="SAM" id="MobiDB-lite"/>
    </source>
</evidence>
<reference evidence="2 3" key="1">
    <citation type="submission" date="2021-03" db="EMBL/GenBank/DDBJ databases">
        <authorList>
            <person name="Kanchanasin P."/>
            <person name="Saeng-In P."/>
            <person name="Phongsopitanun W."/>
            <person name="Yuki M."/>
            <person name="Kudo T."/>
            <person name="Ohkuma M."/>
            <person name="Tanasupawat S."/>
        </authorList>
    </citation>
    <scope>NUCLEOTIDE SEQUENCE [LARGE SCALE GENOMIC DNA]</scope>
    <source>
        <strain evidence="2 3">L46</strain>
    </source>
</reference>
<dbReference type="Gene3D" id="2.60.40.420">
    <property type="entry name" value="Cupredoxins - blue copper proteins"/>
    <property type="match status" value="1"/>
</dbReference>
<comment type="caution">
    <text evidence="2">The sequence shown here is derived from an EMBL/GenBank/DDBJ whole genome shotgun (WGS) entry which is preliminary data.</text>
</comment>
<name>A0ABS3QW88_9ACTN</name>
<proteinExistence type="predicted"/>
<evidence type="ECO:0000313" key="3">
    <source>
        <dbReference type="Proteomes" id="UP000666915"/>
    </source>
</evidence>
<dbReference type="EMBL" id="JAGEOK010000007">
    <property type="protein sequence ID" value="MBO2438237.1"/>
    <property type="molecule type" value="Genomic_DNA"/>
</dbReference>
<sequence>MSPTGSPTGSPTSPGGGAQPKPATVTVTEQDNSLKLSKNTFTAGPYVFIVKNEGGREHALAISGPGLTTPKQTPGISPGTQAKLHVSLQPGTYQLWSPSDNDRAMGLQTKITVSGTGGGVPPASPTPTGSPTESPTGSPTESPTGSPTESPTGSPTESPTESPTGSPTGSPPESPPESPTGAPTGSPTGTGTPGG</sequence>
<evidence type="ECO:0008006" key="4">
    <source>
        <dbReference type="Google" id="ProtNLM"/>
    </source>
</evidence>
<dbReference type="InterPro" id="IPR008972">
    <property type="entry name" value="Cupredoxin"/>
</dbReference>
<organism evidence="2 3">
    <name type="scientific">Actinomadura nitritigenes</name>
    <dbReference type="NCBI Taxonomy" id="134602"/>
    <lineage>
        <taxon>Bacteria</taxon>
        <taxon>Bacillati</taxon>
        <taxon>Actinomycetota</taxon>
        <taxon>Actinomycetes</taxon>
        <taxon>Streptosporangiales</taxon>
        <taxon>Thermomonosporaceae</taxon>
        <taxon>Actinomadura</taxon>
    </lineage>
</organism>
<feature type="compositionally biased region" description="Low complexity" evidence="1">
    <location>
        <begin position="126"/>
        <end position="168"/>
    </location>
</feature>
<protein>
    <recommendedName>
        <fullName evidence="4">EfeO-type cupredoxin-like domain-containing protein</fullName>
    </recommendedName>
</protein>
<feature type="region of interest" description="Disordered" evidence="1">
    <location>
        <begin position="97"/>
        <end position="195"/>
    </location>
</feature>
<dbReference type="Proteomes" id="UP000666915">
    <property type="component" value="Unassembled WGS sequence"/>
</dbReference>
<feature type="compositionally biased region" description="Pro residues" evidence="1">
    <location>
        <begin position="169"/>
        <end position="178"/>
    </location>
</feature>